<evidence type="ECO:0000256" key="4">
    <source>
        <dbReference type="ARBA" id="ARBA00022728"/>
    </source>
</evidence>
<dbReference type="Pfam" id="PF01585">
    <property type="entry name" value="G-patch"/>
    <property type="match status" value="1"/>
</dbReference>
<dbReference type="PANTHER" id="PTHR23329:SF1">
    <property type="entry name" value="TUFTELIN-INTERACTING PROTEIN 11"/>
    <property type="match status" value="1"/>
</dbReference>
<name>A0A914X2W9_9BILA</name>
<dbReference type="AlphaFoldDB" id="A0A914X2W9"/>
<dbReference type="SMART" id="SM00443">
    <property type="entry name" value="G_patch"/>
    <property type="match status" value="1"/>
</dbReference>
<evidence type="ECO:0000313" key="9">
    <source>
        <dbReference type="Proteomes" id="UP000887566"/>
    </source>
</evidence>
<dbReference type="Pfam" id="PF12457">
    <property type="entry name" value="TIP_N"/>
    <property type="match status" value="1"/>
</dbReference>
<comment type="similarity">
    <text evidence="2">Belongs to the TFP11/STIP family.</text>
</comment>
<dbReference type="GO" id="GO:0000390">
    <property type="term" value="P:spliceosomal complex disassembly"/>
    <property type="evidence" value="ECO:0007669"/>
    <property type="project" value="InterPro"/>
</dbReference>
<dbReference type="WBParaSite" id="PSAMB.scaffold6119size10161.g27960.t1">
    <property type="protein sequence ID" value="PSAMB.scaffold6119size10161.g27960.t1"/>
    <property type="gene ID" value="PSAMB.scaffold6119size10161.g27960"/>
</dbReference>
<dbReference type="PANTHER" id="PTHR23329">
    <property type="entry name" value="TUFTELIN-INTERACTING PROTEIN 11-RELATED"/>
    <property type="match status" value="1"/>
</dbReference>
<evidence type="ECO:0000256" key="3">
    <source>
        <dbReference type="ARBA" id="ARBA00022664"/>
    </source>
</evidence>
<proteinExistence type="inferred from homology"/>
<keyword evidence="3" id="KW-0507">mRNA processing</keyword>
<evidence type="ECO:0000256" key="1">
    <source>
        <dbReference type="ARBA" id="ARBA00004123"/>
    </source>
</evidence>
<dbReference type="GO" id="GO:0071008">
    <property type="term" value="C:U2-type post-mRNA release spliceosomal complex"/>
    <property type="evidence" value="ECO:0007669"/>
    <property type="project" value="TreeGrafter"/>
</dbReference>
<feature type="domain" description="G-patch" evidence="8">
    <location>
        <begin position="142"/>
        <end position="188"/>
    </location>
</feature>
<keyword evidence="5" id="KW-0508">mRNA splicing</keyword>
<dbReference type="InterPro" id="IPR022783">
    <property type="entry name" value="GCFC_dom"/>
</dbReference>
<dbReference type="PROSITE" id="PS50174">
    <property type="entry name" value="G_PATCH"/>
    <property type="match status" value="1"/>
</dbReference>
<feature type="region of interest" description="Disordered" evidence="7">
    <location>
        <begin position="190"/>
        <end position="234"/>
    </location>
</feature>
<accession>A0A914X2W9</accession>
<organism evidence="9 10">
    <name type="scientific">Plectus sambesii</name>
    <dbReference type="NCBI Taxonomy" id="2011161"/>
    <lineage>
        <taxon>Eukaryota</taxon>
        <taxon>Metazoa</taxon>
        <taxon>Ecdysozoa</taxon>
        <taxon>Nematoda</taxon>
        <taxon>Chromadorea</taxon>
        <taxon>Plectida</taxon>
        <taxon>Plectina</taxon>
        <taxon>Plectoidea</taxon>
        <taxon>Plectidae</taxon>
        <taxon>Plectus</taxon>
    </lineage>
</organism>
<dbReference type="InterPro" id="IPR000467">
    <property type="entry name" value="G_patch_dom"/>
</dbReference>
<reference evidence="10" key="1">
    <citation type="submission" date="2022-11" db="UniProtKB">
        <authorList>
            <consortium name="WormBaseParasite"/>
        </authorList>
    </citation>
    <scope>IDENTIFICATION</scope>
</reference>
<feature type="region of interest" description="Disordered" evidence="7">
    <location>
        <begin position="1"/>
        <end position="140"/>
    </location>
</feature>
<dbReference type="Pfam" id="PF07842">
    <property type="entry name" value="GCFC"/>
    <property type="match status" value="1"/>
</dbReference>
<comment type="subcellular location">
    <subcellularLocation>
        <location evidence="1">Nucleus</location>
    </subcellularLocation>
</comment>
<evidence type="ECO:0000256" key="2">
    <source>
        <dbReference type="ARBA" id="ARBA00010900"/>
    </source>
</evidence>
<feature type="compositionally biased region" description="Basic and acidic residues" evidence="7">
    <location>
        <begin position="202"/>
        <end position="220"/>
    </location>
</feature>
<sequence>MGDEDGMESFEVNDFDLESAMNPGRRRRATKNQQIYGMWADKEDSEEEEEAKPSFGRKRPNYAAPVNFVSGGVKQGSKVEKEGEKDDDDDEPIELRPQFDRKKTKKDGGSKKPQAFAGMRGANASAQGTDPNEFGSWQKHTKSDVLMKMMKGMGYKPGMGLGAKGQGIVEPVQAVLRPGRAAIGAYGKEAKGPKFGESAADAQKRAKSDSEESEEDEKKASQKGLWRKNQSQKGPKYRYKTVDEVLADGGQLKKRVGGVLGANNSKVIDMTGPEQKIYSGYDAFTTKTKVPDIEPERQSFDIPELAYNLNLLVDITEEEIIRNDRQLKFLKDQTVALKRDAEELDNEISKDQRLQDRTREVLQLIEEFSRKSETGEASLEECRQLFETLLEDYIDEYKLFGLSSIAISNVLPLIKAHFSLWDPLDYQQTDHGLELMRTWRGLLVDDKQSLLANQLSSFDSMAAYDRLLWDAWMPAVRRAALQWNARENSEAMLRLVEVWLPVLPKWIVENLLEQIILPRLHEHVEMWNPMTDRVPIHKWLHPWLQVMGDRLQPVYPPIRHKLGKALTQWHPSDNSAKFILQPWKDVFAAGTFASFLAQHIVPKLEHALAEMRINPVNQDITPWNNVINWLDMVSSQTIGNILLRHFFPKWYETLCIWLDSPHAQFEEVAQWYSGWKARIPEDLLEIAAIR</sequence>
<protein>
    <submittedName>
        <fullName evidence="10">G-patch domain-containing protein</fullName>
    </submittedName>
</protein>
<feature type="compositionally biased region" description="Basic and acidic residues" evidence="7">
    <location>
        <begin position="93"/>
        <end position="110"/>
    </location>
</feature>
<evidence type="ECO:0000256" key="7">
    <source>
        <dbReference type="SAM" id="MobiDB-lite"/>
    </source>
</evidence>
<keyword evidence="9" id="KW-1185">Reference proteome</keyword>
<evidence type="ECO:0000259" key="8">
    <source>
        <dbReference type="PROSITE" id="PS50174"/>
    </source>
</evidence>
<evidence type="ECO:0000313" key="10">
    <source>
        <dbReference type="WBParaSite" id="PSAMB.scaffold6119size10161.g27960.t1"/>
    </source>
</evidence>
<evidence type="ECO:0000256" key="6">
    <source>
        <dbReference type="ARBA" id="ARBA00023242"/>
    </source>
</evidence>
<evidence type="ECO:0000256" key="5">
    <source>
        <dbReference type="ARBA" id="ARBA00023187"/>
    </source>
</evidence>
<feature type="compositionally biased region" description="Acidic residues" evidence="7">
    <location>
        <begin position="1"/>
        <end position="17"/>
    </location>
</feature>
<dbReference type="InterPro" id="IPR045211">
    <property type="entry name" value="TFP11/STIP/Ntr1"/>
</dbReference>
<keyword evidence="6" id="KW-0539">Nucleus</keyword>
<keyword evidence="4" id="KW-0747">Spliceosome</keyword>
<dbReference type="InterPro" id="IPR022159">
    <property type="entry name" value="STIP/TFIP11_N"/>
</dbReference>
<dbReference type="GO" id="GO:0003676">
    <property type="term" value="F:nucleic acid binding"/>
    <property type="evidence" value="ECO:0007669"/>
    <property type="project" value="InterPro"/>
</dbReference>
<dbReference type="Proteomes" id="UP000887566">
    <property type="component" value="Unplaced"/>
</dbReference>